<name>A0A249A1I7_MANHA</name>
<dbReference type="GO" id="GO:0003677">
    <property type="term" value="F:DNA binding"/>
    <property type="evidence" value="ECO:0007669"/>
    <property type="project" value="UniProtKB-KW"/>
</dbReference>
<dbReference type="Proteomes" id="UP000254802">
    <property type="component" value="Unassembled WGS sequence"/>
</dbReference>
<evidence type="ECO:0000313" key="7">
    <source>
        <dbReference type="EMBL" id="STY60672.1"/>
    </source>
</evidence>
<dbReference type="Pfam" id="PF00196">
    <property type="entry name" value="GerE"/>
    <property type="match status" value="1"/>
</dbReference>
<dbReference type="CDD" id="cd06170">
    <property type="entry name" value="LuxR_C_like"/>
    <property type="match status" value="1"/>
</dbReference>
<evidence type="ECO:0000259" key="5">
    <source>
        <dbReference type="PROSITE" id="PS50043"/>
    </source>
</evidence>
<dbReference type="GeneID" id="67369743"/>
<dbReference type="EMBL" id="VAJB01000004">
    <property type="protein sequence ID" value="TRB75696.1"/>
    <property type="molecule type" value="Genomic_DNA"/>
</dbReference>
<dbReference type="GO" id="GO:0000160">
    <property type="term" value="P:phosphorelay signal transduction system"/>
    <property type="evidence" value="ECO:0007669"/>
    <property type="project" value="InterPro"/>
</dbReference>
<dbReference type="PANTHER" id="PTHR44688">
    <property type="entry name" value="DNA-BINDING TRANSCRIPTIONAL ACTIVATOR DEVR_DOSR"/>
    <property type="match status" value="1"/>
</dbReference>
<dbReference type="Proteomes" id="UP000318394">
    <property type="component" value="Unassembled WGS sequence"/>
</dbReference>
<feature type="modified residue" description="4-aspartylphosphate" evidence="4">
    <location>
        <position position="51"/>
    </location>
</feature>
<organism evidence="7 10">
    <name type="scientific">Mannheimia haemolytica</name>
    <name type="common">Pasteurella haemolytica</name>
    <dbReference type="NCBI Taxonomy" id="75985"/>
    <lineage>
        <taxon>Bacteria</taxon>
        <taxon>Pseudomonadati</taxon>
        <taxon>Pseudomonadota</taxon>
        <taxon>Gammaproteobacteria</taxon>
        <taxon>Pasteurellales</taxon>
        <taxon>Pasteurellaceae</taxon>
        <taxon>Mannheimia</taxon>
    </lineage>
</organism>
<dbReference type="InterPro" id="IPR000792">
    <property type="entry name" value="Tscrpt_reg_LuxR_C"/>
</dbReference>
<feature type="domain" description="HTH luxR-type" evidence="5">
    <location>
        <begin position="128"/>
        <end position="193"/>
    </location>
</feature>
<dbReference type="Gene3D" id="1.10.10.10">
    <property type="entry name" value="Winged helix-like DNA-binding domain superfamily/Winged helix DNA-binding domain"/>
    <property type="match status" value="1"/>
</dbReference>
<evidence type="ECO:0000259" key="6">
    <source>
        <dbReference type="PROSITE" id="PS50110"/>
    </source>
</evidence>
<dbReference type="SMART" id="SM00421">
    <property type="entry name" value="HTH_LUXR"/>
    <property type="match status" value="1"/>
</dbReference>
<accession>A0A249A1I7</accession>
<dbReference type="PROSITE" id="PS50110">
    <property type="entry name" value="RESPONSE_REGULATORY"/>
    <property type="match status" value="1"/>
</dbReference>
<dbReference type="PANTHER" id="PTHR44688:SF16">
    <property type="entry name" value="DNA-BINDING TRANSCRIPTIONAL ACTIVATOR DEVR_DOSR"/>
    <property type="match status" value="1"/>
</dbReference>
<protein>
    <submittedName>
        <fullName evidence="8">Response regulator transcription factor</fullName>
    </submittedName>
    <submittedName>
        <fullName evidence="7">Transcriptional regulatory protein fixJ</fullName>
    </submittedName>
</protein>
<dbReference type="Proteomes" id="UP000315164">
    <property type="component" value="Unassembled WGS sequence"/>
</dbReference>
<evidence type="ECO:0000256" key="1">
    <source>
        <dbReference type="ARBA" id="ARBA00023015"/>
    </source>
</evidence>
<proteinExistence type="predicted"/>
<keyword evidence="12" id="KW-1185">Reference proteome</keyword>
<reference evidence="7 10" key="1">
    <citation type="submission" date="2018-06" db="EMBL/GenBank/DDBJ databases">
        <authorList>
            <consortium name="Pathogen Informatics"/>
            <person name="Doyle S."/>
        </authorList>
    </citation>
    <scope>NUCLEOTIDE SEQUENCE [LARGE SCALE GENOMIC DNA]</scope>
    <source>
        <strain evidence="7 10">NCTC10638</strain>
    </source>
</reference>
<evidence type="ECO:0000256" key="2">
    <source>
        <dbReference type="ARBA" id="ARBA00023125"/>
    </source>
</evidence>
<dbReference type="InterPro" id="IPR036388">
    <property type="entry name" value="WH-like_DNA-bd_sf"/>
</dbReference>
<reference evidence="11 12" key="2">
    <citation type="journal article" date="2019" name="Vet. Microbiol.">
        <title>Genetic characterization of susceptible and multi-drug resistant Mannheimia haemolytica isolated from high-risk stocker calves prior to and after antimicrobial metaphylaxis.</title>
        <authorList>
            <person name="Snyder E.R."/>
            <person name="Alvarez-Narvaez S."/>
            <person name="Credille B.C."/>
        </authorList>
    </citation>
    <scope>NUCLEOTIDE SEQUENCE [LARGE SCALE GENOMIC DNA]</scope>
    <source>
        <strain evidence="9 11">UGA-R5-128-1</strain>
        <strain evidence="8 12">UGA-R7-163-1</strain>
    </source>
</reference>
<evidence type="ECO:0000313" key="9">
    <source>
        <dbReference type="EMBL" id="TRB75696.1"/>
    </source>
</evidence>
<dbReference type="InterPro" id="IPR011006">
    <property type="entry name" value="CheY-like_superfamily"/>
</dbReference>
<dbReference type="GO" id="GO:0006355">
    <property type="term" value="P:regulation of DNA-templated transcription"/>
    <property type="evidence" value="ECO:0007669"/>
    <property type="project" value="InterPro"/>
</dbReference>
<dbReference type="Pfam" id="PF00072">
    <property type="entry name" value="Response_reg"/>
    <property type="match status" value="1"/>
</dbReference>
<evidence type="ECO:0000313" key="10">
    <source>
        <dbReference type="Proteomes" id="UP000254802"/>
    </source>
</evidence>
<dbReference type="KEGG" id="mhay:VK67_10195"/>
<dbReference type="KEGG" id="mhaq:WC39_10195"/>
<dbReference type="PROSITE" id="PS00622">
    <property type="entry name" value="HTH_LUXR_1"/>
    <property type="match status" value="1"/>
</dbReference>
<dbReference type="STRING" id="75985.WC39_10195"/>
<evidence type="ECO:0000313" key="12">
    <source>
        <dbReference type="Proteomes" id="UP000318394"/>
    </source>
</evidence>
<evidence type="ECO:0000313" key="8">
    <source>
        <dbReference type="EMBL" id="TRB39198.1"/>
    </source>
</evidence>
<feature type="domain" description="Response regulatory" evidence="6">
    <location>
        <begin position="2"/>
        <end position="116"/>
    </location>
</feature>
<evidence type="ECO:0000313" key="11">
    <source>
        <dbReference type="Proteomes" id="UP000315164"/>
    </source>
</evidence>
<dbReference type="PRINTS" id="PR00038">
    <property type="entry name" value="HTHLUXR"/>
</dbReference>
<dbReference type="RefSeq" id="WP_006249115.1">
    <property type="nucleotide sequence ID" value="NZ_CP011098.1"/>
</dbReference>
<dbReference type="SUPFAM" id="SSF52172">
    <property type="entry name" value="CheY-like"/>
    <property type="match status" value="1"/>
</dbReference>
<keyword evidence="2" id="KW-0238">DNA-binding</keyword>
<dbReference type="PROSITE" id="PS50043">
    <property type="entry name" value="HTH_LUXR_2"/>
    <property type="match status" value="1"/>
</dbReference>
<gene>
    <name evidence="7" type="primary">fixJ</name>
    <name evidence="9" type="ORF">FEA53_03300</name>
    <name evidence="8" type="ORF">FEB89_03305</name>
    <name evidence="7" type="ORF">NCTC10638_01878</name>
</gene>
<evidence type="ECO:0000256" key="3">
    <source>
        <dbReference type="ARBA" id="ARBA00023163"/>
    </source>
</evidence>
<dbReference type="EMBL" id="UGPN01000002">
    <property type="protein sequence ID" value="STY60672.1"/>
    <property type="molecule type" value="Genomic_DNA"/>
</dbReference>
<keyword evidence="4" id="KW-0597">Phosphoprotein</keyword>
<keyword evidence="1" id="KW-0805">Transcription regulation</keyword>
<dbReference type="EMBL" id="VAJI01000004">
    <property type="protein sequence ID" value="TRB39198.1"/>
    <property type="molecule type" value="Genomic_DNA"/>
</dbReference>
<dbReference type="Gene3D" id="3.40.50.2300">
    <property type="match status" value="1"/>
</dbReference>
<dbReference type="InterPro" id="IPR001789">
    <property type="entry name" value="Sig_transdc_resp-reg_receiver"/>
</dbReference>
<dbReference type="SMART" id="SM00448">
    <property type="entry name" value="REC"/>
    <property type="match status" value="1"/>
</dbReference>
<evidence type="ECO:0000256" key="4">
    <source>
        <dbReference type="PROSITE-ProRule" id="PRU00169"/>
    </source>
</evidence>
<dbReference type="AlphaFoldDB" id="A0A249A1I7"/>
<sequence length="215" mass="23914">MIIHILDDEESILDAMSFLLAPLGVEIQTWQSSLDFLAQADLHRQGVLLLDIRMPLPDGQQVHQQLREAQSTLAVVIMTAHGDVPMAVAELKKGAVDFLQKPASFEQLKQAIAQAEKVSEKAVKIREISQNYAKLTEKERNLVPLIMQGFTNKQIADKLAISVRTVEVHRANVMEKMQAESLAGLVQMIGELQYKGSGNCSATFSFDFCRINLLL</sequence>
<keyword evidence="3" id="KW-0804">Transcription</keyword>